<reference evidence="4" key="1">
    <citation type="journal article" date="2019" name="Toxins">
        <title>Detection of Abrin-Like and Prepropulchellin-Like Toxin Genes and Transcripts Using Whole Genome Sequencing and Full-Length Transcript Sequencing of Abrus precatorius.</title>
        <authorList>
            <person name="Hovde B.T."/>
            <person name="Daligault H.E."/>
            <person name="Hanschen E.R."/>
            <person name="Kunde Y.A."/>
            <person name="Johnson M.B."/>
            <person name="Starkenburg S.R."/>
            <person name="Johnson S.L."/>
        </authorList>
    </citation>
    <scope>NUCLEOTIDE SEQUENCE [LARGE SCALE GENOMIC DNA]</scope>
</reference>
<gene>
    <name evidence="5" type="primary">LOC113850765</name>
</gene>
<dbReference type="GeneID" id="113850765"/>
<proteinExistence type="inferred from homology"/>
<dbReference type="Proteomes" id="UP000694853">
    <property type="component" value="Unplaced"/>
</dbReference>
<evidence type="ECO:0000256" key="1">
    <source>
        <dbReference type="ARBA" id="ARBA00009861"/>
    </source>
</evidence>
<dbReference type="KEGG" id="aprc:113850765"/>
<dbReference type="OrthoDB" id="671439at2759"/>
<reference evidence="5" key="2">
    <citation type="submission" date="2025-08" db="UniProtKB">
        <authorList>
            <consortium name="RefSeq"/>
        </authorList>
    </citation>
    <scope>IDENTIFICATION</scope>
    <source>
        <tissue evidence="5">Young leaves</tissue>
    </source>
</reference>
<keyword evidence="3" id="KW-0012">Acyltransferase</keyword>
<evidence type="ECO:0000256" key="3">
    <source>
        <dbReference type="ARBA" id="ARBA00023315"/>
    </source>
</evidence>
<dbReference type="GO" id="GO:0016746">
    <property type="term" value="F:acyltransferase activity"/>
    <property type="evidence" value="ECO:0007669"/>
    <property type="project" value="UniProtKB-KW"/>
</dbReference>
<keyword evidence="2" id="KW-0808">Transferase</keyword>
<dbReference type="AlphaFoldDB" id="A0A8B8K0X0"/>
<comment type="similarity">
    <text evidence="1">Belongs to the plant acyltransferase family.</text>
</comment>
<dbReference type="RefSeq" id="XP_027337109.1">
    <property type="nucleotide sequence ID" value="XM_027481308.1"/>
</dbReference>
<dbReference type="PANTHER" id="PTHR31623">
    <property type="entry name" value="F21J9.9"/>
    <property type="match status" value="1"/>
</dbReference>
<accession>A0A8B8K0X0</accession>
<dbReference type="Pfam" id="PF02458">
    <property type="entry name" value="Transferase"/>
    <property type="match status" value="1"/>
</dbReference>
<keyword evidence="4" id="KW-1185">Reference proteome</keyword>
<evidence type="ECO:0000313" key="4">
    <source>
        <dbReference type="Proteomes" id="UP000694853"/>
    </source>
</evidence>
<evidence type="ECO:0000313" key="5">
    <source>
        <dbReference type="RefSeq" id="XP_027337109.1"/>
    </source>
</evidence>
<name>A0A8B8K0X0_ABRPR</name>
<dbReference type="PANTHER" id="PTHR31623:SF79">
    <property type="entry name" value="SALUTARIDINOL 7-O-ACETYLTRANSFERASE"/>
    <property type="match status" value="1"/>
</dbReference>
<evidence type="ECO:0000256" key="2">
    <source>
        <dbReference type="ARBA" id="ARBA00022679"/>
    </source>
</evidence>
<protein>
    <submittedName>
        <fullName evidence="5">Vinorine synthase-like</fullName>
    </submittedName>
</protein>
<dbReference type="Gene3D" id="3.30.559.10">
    <property type="entry name" value="Chloramphenicol acetyltransferase-like domain"/>
    <property type="match status" value="2"/>
</dbReference>
<dbReference type="InterPro" id="IPR023213">
    <property type="entry name" value="CAT-like_dom_sf"/>
</dbReference>
<sequence>MAVKAEIVSKDTIKPSSPTPDHLRDFKISLLDQLAPPSFYIPILLFYSASDINAFDSDFETISHKLKASLSHVLTLYYQFCGRLKGNSIIECNNEGVLFIESRVPIELSNIFEAPQLHDITELFPFDPYNPGTEHKENMAVQLNQFTCGGIAVGACFSHKVADGSTAALFLNAWASTSNGKGNNVVAPPQMAEATLLFPPRNIEVDMMTRGMVGHKNIVTKRFMFNETNISRLRQKLGCCNFNPTRVEAVTALVWKSSLAAAKATSGEQRFPASMMSHAVNIRSRMASMLSKHSIGNLWQQAVSPLVEVKGEVGLHDLVEIVRNTIRKIDGDYISKLQSVEFVKVIESLKEARTMASKKGIPCYSFSSWIRFGFYELDFGWGKPSYVRTIGVPIKNVVILMSTKDGNGIEAWVTLATHDMVEFERNPELLDFASFDPI</sequence>
<organism evidence="4 5">
    <name type="scientific">Abrus precatorius</name>
    <name type="common">Indian licorice</name>
    <name type="synonym">Glycine abrus</name>
    <dbReference type="NCBI Taxonomy" id="3816"/>
    <lineage>
        <taxon>Eukaryota</taxon>
        <taxon>Viridiplantae</taxon>
        <taxon>Streptophyta</taxon>
        <taxon>Embryophyta</taxon>
        <taxon>Tracheophyta</taxon>
        <taxon>Spermatophyta</taxon>
        <taxon>Magnoliopsida</taxon>
        <taxon>eudicotyledons</taxon>
        <taxon>Gunneridae</taxon>
        <taxon>Pentapetalae</taxon>
        <taxon>rosids</taxon>
        <taxon>fabids</taxon>
        <taxon>Fabales</taxon>
        <taxon>Fabaceae</taxon>
        <taxon>Papilionoideae</taxon>
        <taxon>50 kb inversion clade</taxon>
        <taxon>NPAAA clade</taxon>
        <taxon>indigoferoid/millettioid clade</taxon>
        <taxon>Abreae</taxon>
        <taxon>Abrus</taxon>
    </lineage>
</organism>